<accession>A0A164QQN1</accession>
<protein>
    <submittedName>
        <fullName evidence="2">Uncharacterized protein</fullName>
    </submittedName>
</protein>
<gene>
    <name evidence="2" type="ORF">SISNIDRAFT_458186</name>
</gene>
<name>A0A164QQN1_9AGAM</name>
<keyword evidence="1" id="KW-0472">Membrane</keyword>
<dbReference type="Proteomes" id="UP000076722">
    <property type="component" value="Unassembled WGS sequence"/>
</dbReference>
<feature type="non-terminal residue" evidence="2">
    <location>
        <position position="1"/>
    </location>
</feature>
<proteinExistence type="predicted"/>
<sequence length="170" mass="18914">FRSLGQHDLPYGIVYYLVVVWTTAADHFALVFISFQPSGARNGQICGLIALKIFPEMTEIQAFALTGPLQSLSSLYLAPRTASRHSVPLYHATSSWGSFVSSGTGAIVTSNNLWLALPYQRSFYRPKQAFCPHLPTFYPAFSFPGIARRCLLILGKKIISLLRMKTKNAR</sequence>
<reference evidence="2 3" key="1">
    <citation type="journal article" date="2016" name="Mol. Biol. Evol.">
        <title>Comparative Genomics of Early-Diverging Mushroom-Forming Fungi Provides Insights into the Origins of Lignocellulose Decay Capabilities.</title>
        <authorList>
            <person name="Nagy L.G."/>
            <person name="Riley R."/>
            <person name="Tritt A."/>
            <person name="Adam C."/>
            <person name="Daum C."/>
            <person name="Floudas D."/>
            <person name="Sun H."/>
            <person name="Yadav J.S."/>
            <person name="Pangilinan J."/>
            <person name="Larsson K.H."/>
            <person name="Matsuura K."/>
            <person name="Barry K."/>
            <person name="Labutti K."/>
            <person name="Kuo R."/>
            <person name="Ohm R.A."/>
            <person name="Bhattacharya S.S."/>
            <person name="Shirouzu T."/>
            <person name="Yoshinaga Y."/>
            <person name="Martin F.M."/>
            <person name="Grigoriev I.V."/>
            <person name="Hibbett D.S."/>
        </authorList>
    </citation>
    <scope>NUCLEOTIDE SEQUENCE [LARGE SCALE GENOMIC DNA]</scope>
    <source>
        <strain evidence="2 3">HHB9708</strain>
    </source>
</reference>
<keyword evidence="1" id="KW-1133">Transmembrane helix</keyword>
<evidence type="ECO:0000256" key="1">
    <source>
        <dbReference type="SAM" id="Phobius"/>
    </source>
</evidence>
<keyword evidence="3" id="KW-1185">Reference proteome</keyword>
<evidence type="ECO:0000313" key="2">
    <source>
        <dbReference type="EMBL" id="KZS89876.1"/>
    </source>
</evidence>
<feature type="transmembrane region" description="Helical" evidence="1">
    <location>
        <begin position="13"/>
        <end position="35"/>
    </location>
</feature>
<evidence type="ECO:0000313" key="3">
    <source>
        <dbReference type="Proteomes" id="UP000076722"/>
    </source>
</evidence>
<dbReference type="AlphaFoldDB" id="A0A164QQN1"/>
<keyword evidence="1" id="KW-0812">Transmembrane</keyword>
<dbReference type="EMBL" id="KV419424">
    <property type="protein sequence ID" value="KZS89876.1"/>
    <property type="molecule type" value="Genomic_DNA"/>
</dbReference>
<organism evidence="2 3">
    <name type="scientific">Sistotremastrum niveocremeum HHB9708</name>
    <dbReference type="NCBI Taxonomy" id="1314777"/>
    <lineage>
        <taxon>Eukaryota</taxon>
        <taxon>Fungi</taxon>
        <taxon>Dikarya</taxon>
        <taxon>Basidiomycota</taxon>
        <taxon>Agaricomycotina</taxon>
        <taxon>Agaricomycetes</taxon>
        <taxon>Sistotremastrales</taxon>
        <taxon>Sistotremastraceae</taxon>
        <taxon>Sertulicium</taxon>
        <taxon>Sertulicium niveocremeum</taxon>
    </lineage>
</organism>